<organism evidence="3 4">
    <name type="scientific">Brucella daejeonensis</name>
    <dbReference type="NCBI Taxonomy" id="659015"/>
    <lineage>
        <taxon>Bacteria</taxon>
        <taxon>Pseudomonadati</taxon>
        <taxon>Pseudomonadota</taxon>
        <taxon>Alphaproteobacteria</taxon>
        <taxon>Hyphomicrobiales</taxon>
        <taxon>Brucellaceae</taxon>
        <taxon>Brucella/Ochrobactrum group</taxon>
        <taxon>Brucella</taxon>
    </lineage>
</organism>
<evidence type="ECO:0000256" key="1">
    <source>
        <dbReference type="ARBA" id="ARBA00023015"/>
    </source>
</evidence>
<keyword evidence="1" id="KW-0805">Transcription regulation</keyword>
<keyword evidence="2" id="KW-0804">Transcription</keyword>
<dbReference type="EMBL" id="JACIJG010000015">
    <property type="protein sequence ID" value="MBB5703583.1"/>
    <property type="molecule type" value="Genomic_DNA"/>
</dbReference>
<sequence>MTTFGKPGSITPASFTPDLPTIMIIEGLALLREMGMTQSEIAKASGMSVYKVRSYFSTICRSWSLDQCWGVRGREETGSAQ</sequence>
<protein>
    <submittedName>
        <fullName evidence="3">Uncharacterized protein</fullName>
    </submittedName>
</protein>
<dbReference type="InterPro" id="IPR006793">
    <property type="entry name" value="FaeA"/>
</dbReference>
<evidence type="ECO:0000313" key="3">
    <source>
        <dbReference type="EMBL" id="MBB5703583.1"/>
    </source>
</evidence>
<dbReference type="Proteomes" id="UP000555546">
    <property type="component" value="Unassembled WGS sequence"/>
</dbReference>
<dbReference type="AlphaFoldDB" id="A0A7W9AZQ9"/>
<gene>
    <name evidence="3" type="ORF">FHS76_003490</name>
</gene>
<accession>A0A7W9AZQ9</accession>
<name>A0A7W9AZQ9_9HYPH</name>
<reference evidence="3 4" key="1">
    <citation type="submission" date="2020-08" db="EMBL/GenBank/DDBJ databases">
        <title>Genomic Encyclopedia of Type Strains, Phase IV (KMG-IV): sequencing the most valuable type-strain genomes for metagenomic binning, comparative biology and taxonomic classification.</title>
        <authorList>
            <person name="Goeker M."/>
        </authorList>
    </citation>
    <scope>NUCLEOTIDE SEQUENCE [LARGE SCALE GENOMIC DNA]</scope>
    <source>
        <strain evidence="3 4">DSM 26944</strain>
    </source>
</reference>
<comment type="caution">
    <text evidence="3">The sequence shown here is derived from an EMBL/GenBank/DDBJ whole genome shotgun (WGS) entry which is preliminary data.</text>
</comment>
<dbReference type="RefSeq" id="WP_183655527.1">
    <property type="nucleotide sequence ID" value="NZ_JACIJG010000015.1"/>
</dbReference>
<keyword evidence="4" id="KW-1185">Reference proteome</keyword>
<evidence type="ECO:0000313" key="4">
    <source>
        <dbReference type="Proteomes" id="UP000555546"/>
    </source>
</evidence>
<evidence type="ECO:0000256" key="2">
    <source>
        <dbReference type="ARBA" id="ARBA00023163"/>
    </source>
</evidence>
<dbReference type="Pfam" id="PF04703">
    <property type="entry name" value="FaeA"/>
    <property type="match status" value="1"/>
</dbReference>
<dbReference type="GO" id="GO:0006355">
    <property type="term" value="P:regulation of DNA-templated transcription"/>
    <property type="evidence" value="ECO:0007669"/>
    <property type="project" value="InterPro"/>
</dbReference>
<proteinExistence type="predicted"/>